<protein>
    <submittedName>
        <fullName evidence="1">Uncharacterized protein</fullName>
    </submittedName>
</protein>
<dbReference type="EMBL" id="JAINUG010000009">
    <property type="protein sequence ID" value="KAJ8415306.1"/>
    <property type="molecule type" value="Genomic_DNA"/>
</dbReference>
<dbReference type="AlphaFoldDB" id="A0AAD7T6J9"/>
<organism evidence="1 2">
    <name type="scientific">Aldrovandia affinis</name>
    <dbReference type="NCBI Taxonomy" id="143900"/>
    <lineage>
        <taxon>Eukaryota</taxon>
        <taxon>Metazoa</taxon>
        <taxon>Chordata</taxon>
        <taxon>Craniata</taxon>
        <taxon>Vertebrata</taxon>
        <taxon>Euteleostomi</taxon>
        <taxon>Actinopterygii</taxon>
        <taxon>Neopterygii</taxon>
        <taxon>Teleostei</taxon>
        <taxon>Notacanthiformes</taxon>
        <taxon>Halosauridae</taxon>
        <taxon>Aldrovandia</taxon>
    </lineage>
</organism>
<reference evidence="1" key="1">
    <citation type="journal article" date="2023" name="Science">
        <title>Genome structures resolve the early diversification of teleost fishes.</title>
        <authorList>
            <person name="Parey E."/>
            <person name="Louis A."/>
            <person name="Montfort J."/>
            <person name="Bouchez O."/>
            <person name="Roques C."/>
            <person name="Iampietro C."/>
            <person name="Lluch J."/>
            <person name="Castinel A."/>
            <person name="Donnadieu C."/>
            <person name="Desvignes T."/>
            <person name="Floi Bucao C."/>
            <person name="Jouanno E."/>
            <person name="Wen M."/>
            <person name="Mejri S."/>
            <person name="Dirks R."/>
            <person name="Jansen H."/>
            <person name="Henkel C."/>
            <person name="Chen W.J."/>
            <person name="Zahm M."/>
            <person name="Cabau C."/>
            <person name="Klopp C."/>
            <person name="Thompson A.W."/>
            <person name="Robinson-Rechavi M."/>
            <person name="Braasch I."/>
            <person name="Lecointre G."/>
            <person name="Bobe J."/>
            <person name="Postlethwait J.H."/>
            <person name="Berthelot C."/>
            <person name="Roest Crollius H."/>
            <person name="Guiguen Y."/>
        </authorList>
    </citation>
    <scope>NUCLEOTIDE SEQUENCE</scope>
    <source>
        <strain evidence="1">NC1722</strain>
    </source>
</reference>
<proteinExistence type="predicted"/>
<evidence type="ECO:0000313" key="1">
    <source>
        <dbReference type="EMBL" id="KAJ8415306.1"/>
    </source>
</evidence>
<sequence length="98" mass="10679">MRLFTAALPRCPARLLEVSGNENSQPLERCHGCSLTVKFHRRDRGLVPAERFPRQLCAISGGALPRASRGIALLCRGRKAWLSGKLLDVVAVPTGVKC</sequence>
<evidence type="ECO:0000313" key="2">
    <source>
        <dbReference type="Proteomes" id="UP001221898"/>
    </source>
</evidence>
<comment type="caution">
    <text evidence="1">The sequence shown here is derived from an EMBL/GenBank/DDBJ whole genome shotgun (WGS) entry which is preliminary data.</text>
</comment>
<keyword evidence="2" id="KW-1185">Reference proteome</keyword>
<gene>
    <name evidence="1" type="ORF">AAFF_G00422860</name>
</gene>
<accession>A0AAD7T6J9</accession>
<name>A0AAD7T6J9_9TELE</name>
<dbReference type="Proteomes" id="UP001221898">
    <property type="component" value="Unassembled WGS sequence"/>
</dbReference>